<dbReference type="InterPro" id="IPR052544">
    <property type="entry name" value="Bacteriocin_Proc_Enz"/>
</dbReference>
<protein>
    <submittedName>
        <fullName evidence="2">Nitroreductase family protein</fullName>
    </submittedName>
</protein>
<organism evidence="2 3">
    <name type="scientific">Methylomonas fluvii</name>
    <dbReference type="NCBI Taxonomy" id="1854564"/>
    <lineage>
        <taxon>Bacteria</taxon>
        <taxon>Pseudomonadati</taxon>
        <taxon>Pseudomonadota</taxon>
        <taxon>Gammaproteobacteria</taxon>
        <taxon>Methylococcales</taxon>
        <taxon>Methylococcaceae</taxon>
        <taxon>Methylomonas</taxon>
    </lineage>
</organism>
<dbReference type="EMBL" id="JACXST010000001">
    <property type="protein sequence ID" value="MBD9359898.1"/>
    <property type="molecule type" value="Genomic_DNA"/>
</dbReference>
<gene>
    <name evidence="2" type="ORF">EBB_04915</name>
</gene>
<dbReference type="PANTHER" id="PTHR43745">
    <property type="entry name" value="NITROREDUCTASE MJ1384-RELATED"/>
    <property type="match status" value="1"/>
</dbReference>
<comment type="caution">
    <text evidence="2">The sequence shown here is derived from an EMBL/GenBank/DDBJ whole genome shotgun (WGS) entry which is preliminary data.</text>
</comment>
<dbReference type="InterPro" id="IPR029479">
    <property type="entry name" value="Nitroreductase"/>
</dbReference>
<sequence>MSSMAEWIDLGNPFPRLVPNCYTPISWPKRNVIQLPLTITAEERQESVINILLRRRTRRQFSNLSMEALGSLLWVCCHTQELGSDHLGFPLSRRPSPSGGAIHPVHLLVLLPQENCWYRYDPKEHALHETPSKLDATIVRSSMQTIVAAPSATLFILAAEPEMTAAKYEASASLVWRDAGVILGILAIAAEALDLSFCPLGVTGEPWVSQLLEQPGLFGVGCAFVGATPSS</sequence>
<proteinExistence type="predicted"/>
<dbReference type="Pfam" id="PF00881">
    <property type="entry name" value="Nitroreductase"/>
    <property type="match status" value="1"/>
</dbReference>
<evidence type="ECO:0000313" key="2">
    <source>
        <dbReference type="EMBL" id="MBD9359898.1"/>
    </source>
</evidence>
<evidence type="ECO:0000259" key="1">
    <source>
        <dbReference type="Pfam" id="PF00881"/>
    </source>
</evidence>
<dbReference type="PANTHER" id="PTHR43745:SF2">
    <property type="entry name" value="NITROREDUCTASE MJ1384-RELATED"/>
    <property type="match status" value="1"/>
</dbReference>
<dbReference type="Proteomes" id="UP000641152">
    <property type="component" value="Unassembled WGS sequence"/>
</dbReference>
<reference evidence="2 3" key="1">
    <citation type="submission" date="2020-09" db="EMBL/GenBank/DDBJ databases">
        <title>Methylomonas albis sp. nov. and Methylomonas fluvii sp. nov.: Two cold-adapted methanotrophs from the River Elbe and an amended description of Methylovulum psychrotolerans strain Eb1.</title>
        <authorList>
            <person name="Bussmann I.K."/>
            <person name="Klings K.-W."/>
            <person name="Warnstedt J."/>
            <person name="Hoppert M."/>
            <person name="Saborowski A."/>
            <person name="Horn F."/>
            <person name="Liebner S."/>
        </authorList>
    </citation>
    <scope>NUCLEOTIDE SEQUENCE [LARGE SCALE GENOMIC DNA]</scope>
    <source>
        <strain evidence="2 3">EbB</strain>
    </source>
</reference>
<feature type="domain" description="Nitroreductase" evidence="1">
    <location>
        <begin position="54"/>
        <end position="215"/>
    </location>
</feature>
<accession>A0ABR9D9V5</accession>
<evidence type="ECO:0000313" key="3">
    <source>
        <dbReference type="Proteomes" id="UP000641152"/>
    </source>
</evidence>
<keyword evidence="3" id="KW-1185">Reference proteome</keyword>
<dbReference type="Gene3D" id="3.40.109.10">
    <property type="entry name" value="NADH Oxidase"/>
    <property type="match status" value="1"/>
</dbReference>
<name>A0ABR9D9V5_9GAMM</name>
<dbReference type="InterPro" id="IPR000415">
    <property type="entry name" value="Nitroreductase-like"/>
</dbReference>
<dbReference type="RefSeq" id="WP_192392723.1">
    <property type="nucleotide sequence ID" value="NZ_JACXST010000001.1"/>
</dbReference>
<dbReference type="SUPFAM" id="SSF55469">
    <property type="entry name" value="FMN-dependent nitroreductase-like"/>
    <property type="match status" value="1"/>
</dbReference>